<dbReference type="Proteomes" id="UP001628156">
    <property type="component" value="Unassembled WGS sequence"/>
</dbReference>
<accession>A0ABQ0D9Q4</accession>
<sequence length="133" mass="15635">MPHESIILGKNHEEFLKSLGFYQKIKTDNHCVFRTPNDKVIIDHIVSPNDDTRNVLRMFFINFIKLLKVNNKPMEEIASLIPIQELNSNGKPEIVVAGEKLEFDQDWHSQLPSDQINRWWLIFDFAFNLSKKI</sequence>
<comment type="caution">
    <text evidence="1">The sequence shown here is derived from an EMBL/GenBank/DDBJ whole genome shotgun (WGS) entry which is preliminary data.</text>
</comment>
<gene>
    <name evidence="1" type="ORF">ENUP19_0038G0063</name>
</gene>
<proteinExistence type="predicted"/>
<name>A0ABQ0D9Q4_9EUKA</name>
<reference evidence="1 2" key="1">
    <citation type="journal article" date="2019" name="PLoS Negl. Trop. Dis.">
        <title>Whole genome sequencing of Entamoeba nuttalli reveals mammalian host-related molecular signatures and a novel octapeptide-repeat surface protein.</title>
        <authorList>
            <person name="Tanaka M."/>
            <person name="Makiuchi T."/>
            <person name="Komiyama T."/>
            <person name="Shiina T."/>
            <person name="Osaki K."/>
            <person name="Tachibana H."/>
        </authorList>
    </citation>
    <scope>NUCLEOTIDE SEQUENCE [LARGE SCALE GENOMIC DNA]</scope>
    <source>
        <strain evidence="1 2">P19-061405</strain>
    </source>
</reference>
<evidence type="ECO:0000313" key="2">
    <source>
        <dbReference type="Proteomes" id="UP001628156"/>
    </source>
</evidence>
<keyword evidence="2" id="KW-1185">Reference proteome</keyword>
<evidence type="ECO:0000313" key="1">
    <source>
        <dbReference type="EMBL" id="GAB1219585.1"/>
    </source>
</evidence>
<protein>
    <submittedName>
        <fullName evidence="1">Uncharacterized protein</fullName>
    </submittedName>
</protein>
<organism evidence="1 2">
    <name type="scientific">Entamoeba nuttalli</name>
    <dbReference type="NCBI Taxonomy" id="412467"/>
    <lineage>
        <taxon>Eukaryota</taxon>
        <taxon>Amoebozoa</taxon>
        <taxon>Evosea</taxon>
        <taxon>Archamoebae</taxon>
        <taxon>Mastigamoebida</taxon>
        <taxon>Entamoebidae</taxon>
        <taxon>Entamoeba</taxon>
    </lineage>
</organism>
<dbReference type="EMBL" id="BAAFRS010000038">
    <property type="protein sequence ID" value="GAB1219585.1"/>
    <property type="molecule type" value="Genomic_DNA"/>
</dbReference>